<protein>
    <submittedName>
        <fullName evidence="1">Ypt/Rab-GAP domain of gyp1p superfamily protein</fullName>
    </submittedName>
</protein>
<dbReference type="AlphaFoldDB" id="A0A1D6PTB4"/>
<name>A0A1D6PTB4_MAIZE</name>
<accession>A0A1D6PTB4</accession>
<dbReference type="EMBL" id="CM000780">
    <property type="protein sequence ID" value="AQK49880.1"/>
    <property type="molecule type" value="Genomic_DNA"/>
</dbReference>
<sequence length="30" mass="3542">MEMELDVAVVKRDDLGKKRCIFPTHHVNIF</sequence>
<evidence type="ECO:0000313" key="1">
    <source>
        <dbReference type="EMBL" id="AQK49880.1"/>
    </source>
</evidence>
<organism evidence="1">
    <name type="scientific">Zea mays</name>
    <name type="common">Maize</name>
    <dbReference type="NCBI Taxonomy" id="4577"/>
    <lineage>
        <taxon>Eukaryota</taxon>
        <taxon>Viridiplantae</taxon>
        <taxon>Streptophyta</taxon>
        <taxon>Embryophyta</taxon>
        <taxon>Tracheophyta</taxon>
        <taxon>Spermatophyta</taxon>
        <taxon>Magnoliopsida</taxon>
        <taxon>Liliopsida</taxon>
        <taxon>Poales</taxon>
        <taxon>Poaceae</taxon>
        <taxon>PACMAD clade</taxon>
        <taxon>Panicoideae</taxon>
        <taxon>Andropogonodae</taxon>
        <taxon>Andropogoneae</taxon>
        <taxon>Tripsacinae</taxon>
        <taxon>Zea</taxon>
    </lineage>
</organism>
<proteinExistence type="predicted"/>
<gene>
    <name evidence="1" type="ORF">ZEAMMB73_Zm00001d049211</name>
</gene>
<reference evidence="1" key="1">
    <citation type="submission" date="2015-12" db="EMBL/GenBank/DDBJ databases">
        <title>Update maize B73 reference genome by single molecule sequencing technologies.</title>
        <authorList>
            <consortium name="Maize Genome Sequencing Project"/>
            <person name="Ware D."/>
        </authorList>
    </citation>
    <scope>NUCLEOTIDE SEQUENCE</scope>
    <source>
        <tissue evidence="1">Seedling</tissue>
    </source>
</reference>